<organism evidence="2 3">
    <name type="scientific">Candidatus Gottesmanbacteria bacterium RIFCSPLOWO2_01_FULL_46_9</name>
    <dbReference type="NCBI Taxonomy" id="1798394"/>
    <lineage>
        <taxon>Bacteria</taxon>
        <taxon>Candidatus Gottesmaniibacteriota</taxon>
    </lineage>
</organism>
<proteinExistence type="predicted"/>
<comment type="caution">
    <text evidence="2">The sequence shown here is derived from an EMBL/GenBank/DDBJ whole genome shotgun (WGS) entry which is preliminary data.</text>
</comment>
<dbReference type="AlphaFoldDB" id="A0A1F6B4G5"/>
<dbReference type="Pfam" id="PF04020">
    <property type="entry name" value="Phage_holin_4_2"/>
    <property type="match status" value="1"/>
</dbReference>
<dbReference type="EMBL" id="MFJX01000001">
    <property type="protein sequence ID" value="OGG31632.1"/>
    <property type="molecule type" value="Genomic_DNA"/>
</dbReference>
<dbReference type="InterPro" id="IPR007165">
    <property type="entry name" value="Phage_holin_4_2"/>
</dbReference>
<sequence>MRIVANWVLSALALFLVSRVIAGIRLQDFWSALVAVAVIGLVNALIKPILLLLTLPITFLTLGLFTLVINALMLLLASSLTPGFKVDGFGSALIGSILLSLISTLLHTLVRS</sequence>
<dbReference type="PANTHER" id="PTHR37309:SF1">
    <property type="entry name" value="SLR0284 PROTEIN"/>
    <property type="match status" value="1"/>
</dbReference>
<feature type="transmembrane region" description="Helical" evidence="1">
    <location>
        <begin position="89"/>
        <end position="110"/>
    </location>
</feature>
<evidence type="ECO:0008006" key="4">
    <source>
        <dbReference type="Google" id="ProtNLM"/>
    </source>
</evidence>
<keyword evidence="1" id="KW-0812">Transmembrane</keyword>
<protein>
    <recommendedName>
        <fullName evidence="4">Phage holin family protein</fullName>
    </recommendedName>
</protein>
<name>A0A1F6B4G5_9BACT</name>
<gene>
    <name evidence="2" type="ORF">A3A63_00115</name>
</gene>
<reference evidence="2 3" key="1">
    <citation type="journal article" date="2016" name="Nat. Commun.">
        <title>Thousands of microbial genomes shed light on interconnected biogeochemical processes in an aquifer system.</title>
        <authorList>
            <person name="Anantharaman K."/>
            <person name="Brown C.T."/>
            <person name="Hug L.A."/>
            <person name="Sharon I."/>
            <person name="Castelle C.J."/>
            <person name="Probst A.J."/>
            <person name="Thomas B.C."/>
            <person name="Singh A."/>
            <person name="Wilkins M.J."/>
            <person name="Karaoz U."/>
            <person name="Brodie E.L."/>
            <person name="Williams K.H."/>
            <person name="Hubbard S.S."/>
            <person name="Banfield J.F."/>
        </authorList>
    </citation>
    <scope>NUCLEOTIDE SEQUENCE [LARGE SCALE GENOMIC DNA]</scope>
</reference>
<feature type="transmembrane region" description="Helical" evidence="1">
    <location>
        <begin position="32"/>
        <end position="50"/>
    </location>
</feature>
<accession>A0A1F6B4G5</accession>
<feature type="transmembrane region" description="Helical" evidence="1">
    <location>
        <begin position="57"/>
        <end position="77"/>
    </location>
</feature>
<keyword evidence="1" id="KW-0472">Membrane</keyword>
<evidence type="ECO:0000313" key="3">
    <source>
        <dbReference type="Proteomes" id="UP000176450"/>
    </source>
</evidence>
<dbReference type="PANTHER" id="PTHR37309">
    <property type="entry name" value="SLR0284 PROTEIN"/>
    <property type="match status" value="1"/>
</dbReference>
<dbReference type="Proteomes" id="UP000176450">
    <property type="component" value="Unassembled WGS sequence"/>
</dbReference>
<evidence type="ECO:0000313" key="2">
    <source>
        <dbReference type="EMBL" id="OGG31632.1"/>
    </source>
</evidence>
<keyword evidence="1" id="KW-1133">Transmembrane helix</keyword>
<evidence type="ECO:0000256" key="1">
    <source>
        <dbReference type="SAM" id="Phobius"/>
    </source>
</evidence>